<proteinExistence type="predicted"/>
<name>A0A840V494_9BACT</name>
<accession>A0A840V494</accession>
<dbReference type="AlphaFoldDB" id="A0A840V494"/>
<feature type="transmembrane region" description="Helical" evidence="1">
    <location>
        <begin position="33"/>
        <end position="54"/>
    </location>
</feature>
<organism evidence="2 3">
    <name type="scientific">Haloferula luteola</name>
    <dbReference type="NCBI Taxonomy" id="595692"/>
    <lineage>
        <taxon>Bacteria</taxon>
        <taxon>Pseudomonadati</taxon>
        <taxon>Verrucomicrobiota</taxon>
        <taxon>Verrucomicrobiia</taxon>
        <taxon>Verrucomicrobiales</taxon>
        <taxon>Verrucomicrobiaceae</taxon>
        <taxon>Haloferula</taxon>
    </lineage>
</organism>
<feature type="transmembrane region" description="Helical" evidence="1">
    <location>
        <begin position="6"/>
        <end position="26"/>
    </location>
</feature>
<evidence type="ECO:0000313" key="3">
    <source>
        <dbReference type="Proteomes" id="UP000557717"/>
    </source>
</evidence>
<feature type="transmembrane region" description="Helical" evidence="1">
    <location>
        <begin position="74"/>
        <end position="94"/>
    </location>
</feature>
<evidence type="ECO:0000313" key="2">
    <source>
        <dbReference type="EMBL" id="MBB5351876.1"/>
    </source>
</evidence>
<dbReference type="RefSeq" id="WP_184018433.1">
    <property type="nucleotide sequence ID" value="NZ_JACHFD010000009.1"/>
</dbReference>
<gene>
    <name evidence="2" type="ORF">HNR46_002115</name>
</gene>
<dbReference type="Proteomes" id="UP000557717">
    <property type="component" value="Unassembled WGS sequence"/>
</dbReference>
<reference evidence="2 3" key="1">
    <citation type="submission" date="2020-08" db="EMBL/GenBank/DDBJ databases">
        <title>Genomic Encyclopedia of Type Strains, Phase IV (KMG-IV): sequencing the most valuable type-strain genomes for metagenomic binning, comparative biology and taxonomic classification.</title>
        <authorList>
            <person name="Goeker M."/>
        </authorList>
    </citation>
    <scope>NUCLEOTIDE SEQUENCE [LARGE SCALE GENOMIC DNA]</scope>
    <source>
        <strain evidence="2 3">YC6886</strain>
    </source>
</reference>
<keyword evidence="1" id="KW-1133">Transmembrane helix</keyword>
<keyword evidence="1" id="KW-0472">Membrane</keyword>
<keyword evidence="1" id="KW-0812">Transmembrane</keyword>
<sequence length="122" mass="13899">MVYSLFFGMGFNLVPLILWWIGTWIWRRTARDLAYWALWVGVLIVTFADGLNLVVGGMLIDGFGGNDWMGWNPLAGLGWLGQLIFSVGFVMRALRSAREMERVKELEMVIQAQSEQLSRQEG</sequence>
<keyword evidence="3" id="KW-1185">Reference proteome</keyword>
<evidence type="ECO:0000256" key="1">
    <source>
        <dbReference type="SAM" id="Phobius"/>
    </source>
</evidence>
<comment type="caution">
    <text evidence="2">The sequence shown here is derived from an EMBL/GenBank/DDBJ whole genome shotgun (WGS) entry which is preliminary data.</text>
</comment>
<dbReference type="EMBL" id="JACHFD010000009">
    <property type="protein sequence ID" value="MBB5351876.1"/>
    <property type="molecule type" value="Genomic_DNA"/>
</dbReference>
<protein>
    <submittedName>
        <fullName evidence="2">Uncharacterized protein</fullName>
    </submittedName>
</protein>